<sequence>MRKFKKLLRKVKNQLKNRHVAFYVKNYEKVQVDKSVILYESRDGKSFSDSPLAFFKYLYRNPEFLDFKHVWVYDENTDLGLLKESLGVFDDRVTFVGRNTIEYSATLLRAGYLINNSTFQAWVSKKDAQIYVNTWHGTPLKKMGFDLVNDLKGSQNVLRNFMMSDYLVSPNAHTSEIFLDAYRLRDAYNGVILEGGYPRIDATFSSIETFNVVRKLEKYVAAFKKDLPIILYTPTYRGVSDAKKHDDIAKLSEDLKVLVARYSERANVLIKVHPFVYERVSPVSSLSPYLIPDSFDTNELLGVTDVLITDYSSVFFDFLVTNKPVIFYVWDRDEYSDERGMYLSENELPGVSCVDTVTLITAIDEVLESGVSDLFADRYASLQRRMTGYEDGAVTARYVERIFNDKDSDKINEIKANSDKIKLLFYPGGLLTNGITTAFTNLVNALPGDKYDITVMIGGQMDDEKKANVSAFANNVRPMFVFGSSAMTVVEKVKFLSMKFLPWEPLVNALYSESGFTRESKRLLPAMTFDTVIDYSGYSMFPAPFLLEANADKRLIYLHNDMIADANRKIGIRYPLKRNVTGAIALYDRYDYLVNVSEAVKDINQEKLSNRASVDKFVTAENLLDYDRILSLANETAPNWVSDTRFKFVTVGRLSPEKNHKELLKAWQRLVVDNDNLLLIIVGYGPLEAQLKKLATRLNISSSVIFTGRMANPYPAMKAADAFVFPSLWEGQGLSLLEAMILEKPVVVSDIPTSREIVSDKYGIIADGVDEFSLSKAMVELITEKNAYSKFDYVAYNQNALVHAEEILGK</sequence>
<dbReference type="GO" id="GO:0016757">
    <property type="term" value="F:glycosyltransferase activity"/>
    <property type="evidence" value="ECO:0007669"/>
    <property type="project" value="InterPro"/>
</dbReference>
<accession>A0AAJ3DB15</accession>
<reference evidence="8" key="1">
    <citation type="submission" date="2020-01" db="EMBL/GenBank/DDBJ databases">
        <title>First Reported Case and Whole Genome of Weissella confusa in an Equid.</title>
        <authorList>
            <person name="Little S.V."/>
            <person name="Lawhon S.D."/>
        </authorList>
    </citation>
    <scope>NUCLEOTIDE SEQUENCE</scope>
    <source>
        <strain evidence="8">718955</strain>
    </source>
</reference>
<dbReference type="InterPro" id="IPR007554">
    <property type="entry name" value="Glycerophosphate_synth"/>
</dbReference>
<dbReference type="Gene3D" id="3.40.50.12580">
    <property type="match status" value="1"/>
</dbReference>
<name>A0AAJ3DB15_WEICO</name>
<dbReference type="AlphaFoldDB" id="A0AAJ3DB15"/>
<dbReference type="GO" id="GO:0005886">
    <property type="term" value="C:plasma membrane"/>
    <property type="evidence" value="ECO:0007669"/>
    <property type="project" value="UniProtKB-SubCell"/>
</dbReference>
<dbReference type="CDD" id="cd03811">
    <property type="entry name" value="GT4_GT28_WabH-like"/>
    <property type="match status" value="1"/>
</dbReference>
<dbReference type="Proteomes" id="UP000719917">
    <property type="component" value="Unassembled WGS sequence"/>
</dbReference>
<keyword evidence="4" id="KW-0808">Transferase</keyword>
<dbReference type="PANTHER" id="PTHR37316">
    <property type="entry name" value="TEICHOIC ACID GLYCEROL-PHOSPHATE PRIMASE"/>
    <property type="match status" value="1"/>
</dbReference>
<evidence type="ECO:0000256" key="4">
    <source>
        <dbReference type="ARBA" id="ARBA00022679"/>
    </source>
</evidence>
<evidence type="ECO:0000313" key="8">
    <source>
        <dbReference type="EMBL" id="NBA11235.1"/>
    </source>
</evidence>
<dbReference type="SUPFAM" id="SSF53756">
    <property type="entry name" value="UDP-Glycosyltransferase/glycogen phosphorylase"/>
    <property type="match status" value="2"/>
</dbReference>
<evidence type="ECO:0000256" key="6">
    <source>
        <dbReference type="ARBA" id="ARBA00023136"/>
    </source>
</evidence>
<comment type="caution">
    <text evidence="8">The sequence shown here is derived from an EMBL/GenBank/DDBJ whole genome shotgun (WGS) entry which is preliminary data.</text>
</comment>
<keyword evidence="6" id="KW-0472">Membrane</keyword>
<comment type="subcellular location">
    <subcellularLocation>
        <location evidence="1">Cell membrane</location>
        <topology evidence="1">Peripheral membrane protein</topology>
    </subcellularLocation>
</comment>
<evidence type="ECO:0000259" key="7">
    <source>
        <dbReference type="Pfam" id="PF00534"/>
    </source>
</evidence>
<dbReference type="GO" id="GO:0047355">
    <property type="term" value="F:CDP-glycerol glycerophosphotransferase activity"/>
    <property type="evidence" value="ECO:0007669"/>
    <property type="project" value="InterPro"/>
</dbReference>
<keyword evidence="3" id="KW-1003">Cell membrane</keyword>
<evidence type="ECO:0000313" key="9">
    <source>
        <dbReference type="Proteomes" id="UP000719917"/>
    </source>
</evidence>
<dbReference type="PANTHER" id="PTHR37316:SF3">
    <property type="entry name" value="TEICHOIC ACID GLYCEROL-PHOSPHATE TRANSFERASE"/>
    <property type="match status" value="1"/>
</dbReference>
<evidence type="ECO:0000256" key="2">
    <source>
        <dbReference type="ARBA" id="ARBA00010488"/>
    </source>
</evidence>
<dbReference type="RefSeq" id="WP_135798043.1">
    <property type="nucleotide sequence ID" value="NZ_CP027565.1"/>
</dbReference>
<dbReference type="InterPro" id="IPR043149">
    <property type="entry name" value="TagF_N"/>
</dbReference>
<dbReference type="InterPro" id="IPR001296">
    <property type="entry name" value="Glyco_trans_1"/>
</dbReference>
<dbReference type="EMBL" id="JAAAMQ010000004">
    <property type="protein sequence ID" value="NBA11235.1"/>
    <property type="molecule type" value="Genomic_DNA"/>
</dbReference>
<evidence type="ECO:0000256" key="5">
    <source>
        <dbReference type="ARBA" id="ARBA00022944"/>
    </source>
</evidence>
<organism evidence="8 9">
    <name type="scientific">Weissella confusa</name>
    <name type="common">Lactobacillus confusus</name>
    <dbReference type="NCBI Taxonomy" id="1583"/>
    <lineage>
        <taxon>Bacteria</taxon>
        <taxon>Bacillati</taxon>
        <taxon>Bacillota</taxon>
        <taxon>Bacilli</taxon>
        <taxon>Lactobacillales</taxon>
        <taxon>Lactobacillaceae</taxon>
        <taxon>Weissella</taxon>
    </lineage>
</organism>
<feature type="domain" description="Glycosyl transferase family 1" evidence="7">
    <location>
        <begin position="643"/>
        <end position="797"/>
    </location>
</feature>
<dbReference type="GO" id="GO:0019350">
    <property type="term" value="P:teichoic acid biosynthetic process"/>
    <property type="evidence" value="ECO:0007669"/>
    <property type="project" value="UniProtKB-KW"/>
</dbReference>
<evidence type="ECO:0000256" key="1">
    <source>
        <dbReference type="ARBA" id="ARBA00004202"/>
    </source>
</evidence>
<dbReference type="Gene3D" id="3.40.50.11820">
    <property type="match status" value="1"/>
</dbReference>
<dbReference type="Gene3D" id="3.40.50.2000">
    <property type="entry name" value="Glycogen Phosphorylase B"/>
    <property type="match status" value="2"/>
</dbReference>
<keyword evidence="5" id="KW-0777">Teichoic acid biosynthesis</keyword>
<dbReference type="InterPro" id="IPR051612">
    <property type="entry name" value="Teichoic_Acid_Biosynth"/>
</dbReference>
<proteinExistence type="inferred from homology"/>
<dbReference type="Pfam" id="PF00534">
    <property type="entry name" value="Glycos_transf_1"/>
    <property type="match status" value="1"/>
</dbReference>
<gene>
    <name evidence="8" type="ORF">GTU77_03280</name>
</gene>
<dbReference type="Pfam" id="PF04464">
    <property type="entry name" value="Glyphos_transf"/>
    <property type="match status" value="1"/>
</dbReference>
<comment type="similarity">
    <text evidence="2">Belongs to the CDP-glycerol glycerophosphotransferase family.</text>
</comment>
<dbReference type="InterPro" id="IPR043148">
    <property type="entry name" value="TagF_C"/>
</dbReference>
<evidence type="ECO:0000256" key="3">
    <source>
        <dbReference type="ARBA" id="ARBA00022475"/>
    </source>
</evidence>
<protein>
    <submittedName>
        <fullName evidence="8">Glycosyltransferase</fullName>
    </submittedName>
</protein>